<evidence type="ECO:0000313" key="4">
    <source>
        <dbReference type="Proteomes" id="UP000663882"/>
    </source>
</evidence>
<dbReference type="AlphaFoldDB" id="A0A815L2W2"/>
<gene>
    <name evidence="3" type="ORF">FNK824_LOCUS35692</name>
    <name evidence="2" type="ORF">RFH988_LOCUS34736</name>
</gene>
<accession>A0A815L2W2</accession>
<dbReference type="EMBL" id="CAJNOO010004946">
    <property type="protein sequence ID" value="CAF1398842.1"/>
    <property type="molecule type" value="Genomic_DNA"/>
</dbReference>
<comment type="caution">
    <text evidence="2">The sequence shown here is derived from an EMBL/GenBank/DDBJ whole genome shotgun (WGS) entry which is preliminary data.</text>
</comment>
<sequence>MSSRLYVPCSALNPEDIESLVQLCSSQDKDRVDKHGGRKAALKYLLNFQLAGLDLSPYIDLKAFEKLKNEINKLKTIDLYKKEFDENQDDKFEPYWELTNQSRKIHSVAKANRQFTDKKVCFSPEQLKVYFNPKQIANIPYSQGTYESCGFVDSDARDNMIKYPIIQRHNKGQINTIQGRIEQAIFHVPSGKQIIILDFADERMPAGLFLYGATTQEETICYNSDAYRALLDFKYQRFDGGFIIPEFGCLYIKSAQFFKRDQPDAYRYVDIVAAACYDLTGEHGLHNKPDSNEDIEKNTEKKLETIIAAAQANSTNNGENTYLILGPIGCGAFQNNIQTIAKLWANVLLKPLDTNLNTKQYHVFEQIWFLSGSEDKLKAFEDAFHLDSQQRQKCNQFR</sequence>
<dbReference type="OrthoDB" id="9985428at2759"/>
<dbReference type="PANTHER" id="PTHR35596:SF1">
    <property type="entry name" value="MICROBIAL-TYPE PARG CATALYTIC DOMAIN-CONTAINING PROTEIN"/>
    <property type="match status" value="1"/>
</dbReference>
<dbReference type="Gene3D" id="3.40.220.10">
    <property type="entry name" value="Leucine Aminopeptidase, subunit E, domain 1"/>
    <property type="match status" value="1"/>
</dbReference>
<feature type="domain" description="Microbial-type PARG catalytic" evidence="1">
    <location>
        <begin position="175"/>
        <end position="233"/>
    </location>
</feature>
<dbReference type="Pfam" id="PF10021">
    <property type="entry name" value="PARG_cat_microb"/>
    <property type="match status" value="1"/>
</dbReference>
<proteinExistence type="predicted"/>
<dbReference type="InterPro" id="IPR019261">
    <property type="entry name" value="PARG_cat_microbial"/>
</dbReference>
<dbReference type="PANTHER" id="PTHR35596">
    <property type="entry name" value="DUF2263 DOMAIN-CONTAINING PROTEIN"/>
    <property type="match status" value="1"/>
</dbReference>
<dbReference type="Proteomes" id="UP000663882">
    <property type="component" value="Unassembled WGS sequence"/>
</dbReference>
<dbReference type="Proteomes" id="UP000663874">
    <property type="component" value="Unassembled WGS sequence"/>
</dbReference>
<evidence type="ECO:0000259" key="1">
    <source>
        <dbReference type="Pfam" id="PF10021"/>
    </source>
</evidence>
<organism evidence="2 4">
    <name type="scientific">Rotaria sordida</name>
    <dbReference type="NCBI Taxonomy" id="392033"/>
    <lineage>
        <taxon>Eukaryota</taxon>
        <taxon>Metazoa</taxon>
        <taxon>Spiralia</taxon>
        <taxon>Gnathifera</taxon>
        <taxon>Rotifera</taxon>
        <taxon>Eurotatoria</taxon>
        <taxon>Bdelloidea</taxon>
        <taxon>Philodinida</taxon>
        <taxon>Philodinidae</taxon>
        <taxon>Rotaria</taxon>
    </lineage>
</organism>
<evidence type="ECO:0000313" key="3">
    <source>
        <dbReference type="EMBL" id="CAF4189999.1"/>
    </source>
</evidence>
<name>A0A815L2W2_9BILA</name>
<dbReference type="InterPro" id="IPR043472">
    <property type="entry name" value="Macro_dom-like"/>
</dbReference>
<evidence type="ECO:0000313" key="2">
    <source>
        <dbReference type="EMBL" id="CAF1398842.1"/>
    </source>
</evidence>
<dbReference type="NCBIfam" id="TIGR02452">
    <property type="entry name" value="TIGR02452 family protein"/>
    <property type="match status" value="1"/>
</dbReference>
<dbReference type="EMBL" id="CAJOBE010015466">
    <property type="protein sequence ID" value="CAF4189999.1"/>
    <property type="molecule type" value="Genomic_DNA"/>
</dbReference>
<dbReference type="InterPro" id="IPR012664">
    <property type="entry name" value="CHP02452"/>
</dbReference>
<protein>
    <recommendedName>
        <fullName evidence="1">Microbial-type PARG catalytic domain-containing protein</fullName>
    </recommendedName>
</protein>
<reference evidence="2" key="1">
    <citation type="submission" date="2021-02" db="EMBL/GenBank/DDBJ databases">
        <authorList>
            <person name="Nowell W R."/>
        </authorList>
    </citation>
    <scope>NUCLEOTIDE SEQUENCE</scope>
</reference>